<dbReference type="Proteomes" id="UP000664521">
    <property type="component" value="Unassembled WGS sequence"/>
</dbReference>
<dbReference type="EMBL" id="CAJPDS010000014">
    <property type="protein sequence ID" value="CAF9914717.1"/>
    <property type="molecule type" value="Genomic_DNA"/>
</dbReference>
<feature type="region of interest" description="Disordered" evidence="1">
    <location>
        <begin position="50"/>
        <end position="87"/>
    </location>
</feature>
<reference evidence="2" key="1">
    <citation type="submission" date="2021-03" db="EMBL/GenBank/DDBJ databases">
        <authorList>
            <person name="Tagirdzhanova G."/>
        </authorList>
    </citation>
    <scope>NUCLEOTIDE SEQUENCE</scope>
</reference>
<accession>A0A8H3F2D4</accession>
<evidence type="ECO:0000313" key="3">
    <source>
        <dbReference type="Proteomes" id="UP000664521"/>
    </source>
</evidence>
<comment type="caution">
    <text evidence="2">The sequence shown here is derived from an EMBL/GenBank/DDBJ whole genome shotgun (WGS) entry which is preliminary data.</text>
</comment>
<evidence type="ECO:0000313" key="2">
    <source>
        <dbReference type="EMBL" id="CAF9914717.1"/>
    </source>
</evidence>
<dbReference type="OrthoDB" id="3886346at2759"/>
<name>A0A8H3F2D4_9LECA</name>
<organism evidence="2 3">
    <name type="scientific">Heterodermia speciosa</name>
    <dbReference type="NCBI Taxonomy" id="116794"/>
    <lineage>
        <taxon>Eukaryota</taxon>
        <taxon>Fungi</taxon>
        <taxon>Dikarya</taxon>
        <taxon>Ascomycota</taxon>
        <taxon>Pezizomycotina</taxon>
        <taxon>Lecanoromycetes</taxon>
        <taxon>OSLEUM clade</taxon>
        <taxon>Lecanoromycetidae</taxon>
        <taxon>Caliciales</taxon>
        <taxon>Physciaceae</taxon>
        <taxon>Heterodermia</taxon>
    </lineage>
</organism>
<sequence length="322" mass="35584">MDAQASFTHLTENVPSWLSILETLSAQVAEQHAKFSKLNTRTEIKLALQKSSSTESLRQKEKAATVETQANFTPPGPPTSYPLPSTLQDTTNDVLAVTEARRKRKPGSALSSASGPQKYRHRTMIIVYYNSDIQEAFELLVRNIAGARNNLRKGRTAANFKKRLASLDLGLPPFSTGGESGLDFKIARPTKNTSPEADNDCAAFDVIDKDLENAQILCERAAHQMLREGDCKEEILGTKNSFQNSLKLAEQELDKFRAEEAEEAPDEPPTQTPVQIDTEIKIAATSVKPIEFAGIGSIEVDDRSDVESFHIDLSAIRRTRRV</sequence>
<gene>
    <name evidence="2" type="ORF">HETSPECPRED_002057</name>
</gene>
<protein>
    <submittedName>
        <fullName evidence="2">Uncharacterized protein</fullName>
    </submittedName>
</protein>
<evidence type="ECO:0000256" key="1">
    <source>
        <dbReference type="SAM" id="MobiDB-lite"/>
    </source>
</evidence>
<proteinExistence type="predicted"/>
<dbReference type="AlphaFoldDB" id="A0A8H3F2D4"/>
<keyword evidence="3" id="KW-1185">Reference proteome</keyword>